<reference evidence="3" key="3">
    <citation type="submission" date="2022-01" db="UniProtKB">
        <authorList>
            <consortium name="EnsemblPlants"/>
        </authorList>
    </citation>
    <scope>IDENTIFICATION</scope>
    <source>
        <strain evidence="3">subsp. vulgare</strain>
    </source>
</reference>
<reference evidence="4" key="1">
    <citation type="journal article" date="2012" name="Nature">
        <title>A physical, genetic and functional sequence assembly of the barley genome.</title>
        <authorList>
            <consortium name="The International Barley Genome Sequencing Consortium"/>
            <person name="Mayer K.F."/>
            <person name="Waugh R."/>
            <person name="Brown J.W."/>
            <person name="Schulman A."/>
            <person name="Langridge P."/>
            <person name="Platzer M."/>
            <person name="Fincher G.B."/>
            <person name="Muehlbauer G.J."/>
            <person name="Sato K."/>
            <person name="Close T.J."/>
            <person name="Wise R.P."/>
            <person name="Stein N."/>
        </authorList>
    </citation>
    <scope>NUCLEOTIDE SEQUENCE [LARGE SCALE GENOMIC DNA]</scope>
    <source>
        <strain evidence="4">cv. Morex</strain>
    </source>
</reference>
<dbReference type="Gramene" id="HORVU.MOREX.r3.5HG0525110.1">
    <property type="protein sequence ID" value="HORVU.MOREX.r3.5HG0525110.1.CDS1"/>
    <property type="gene ID" value="HORVU.MOREX.r3.5HG0525110"/>
</dbReference>
<accession>A0A8I7BA93</accession>
<reference evidence="3" key="2">
    <citation type="submission" date="2020-10" db="EMBL/GenBank/DDBJ databases">
        <authorList>
            <person name="Scholz U."/>
            <person name="Mascher M."/>
            <person name="Fiebig A."/>
        </authorList>
    </citation>
    <scope>NUCLEOTIDE SEQUENCE [LARGE SCALE GENOMIC DNA]</scope>
    <source>
        <strain evidence="3">cv. Morex</strain>
    </source>
</reference>
<organism evidence="3 4">
    <name type="scientific">Hordeum vulgare subsp. vulgare</name>
    <name type="common">Domesticated barley</name>
    <dbReference type="NCBI Taxonomy" id="112509"/>
    <lineage>
        <taxon>Eukaryota</taxon>
        <taxon>Viridiplantae</taxon>
        <taxon>Streptophyta</taxon>
        <taxon>Embryophyta</taxon>
        <taxon>Tracheophyta</taxon>
        <taxon>Spermatophyta</taxon>
        <taxon>Magnoliopsida</taxon>
        <taxon>Liliopsida</taxon>
        <taxon>Poales</taxon>
        <taxon>Poaceae</taxon>
        <taxon>BOP clade</taxon>
        <taxon>Pooideae</taxon>
        <taxon>Triticodae</taxon>
        <taxon>Triticeae</taxon>
        <taxon>Hordeinae</taxon>
        <taxon>Hordeum</taxon>
    </lineage>
</organism>
<dbReference type="InterPro" id="IPR007612">
    <property type="entry name" value="LOR"/>
</dbReference>
<dbReference type="Proteomes" id="UP000011116">
    <property type="component" value="Chromosome 5H"/>
</dbReference>
<sequence length="222" mass="24035">MPWRSAMVEGKFVASHPTAFVVTKLYTWMGAALAVRNSATYAAVMEVETVEVGYRKLRALVLLDAASHRPLLTVEEVGTNRKRWQAIRGGGASRSSRLFVAIDRTGFFETGVLLDVFLEGNSTVHPDYIVHGSYFKGTMTVSRGGGGEAVAQIGMEAGDKSSALSGEHTYRVNIGQDVDQALVLALTVIVDQRNNYDVETSSCSCNHSSRHASRSTGSHSNH</sequence>
<evidence type="ECO:0000256" key="1">
    <source>
        <dbReference type="ARBA" id="ARBA00005437"/>
    </source>
</evidence>
<dbReference type="InterPro" id="IPR038595">
    <property type="entry name" value="LOR_sf"/>
</dbReference>
<dbReference type="SUPFAM" id="SSF54518">
    <property type="entry name" value="Tubby C-terminal domain-like"/>
    <property type="match status" value="1"/>
</dbReference>
<dbReference type="PANTHER" id="PTHR31087">
    <property type="match status" value="1"/>
</dbReference>
<dbReference type="SMR" id="A0A8I7BA93"/>
<dbReference type="Pfam" id="PF04525">
    <property type="entry name" value="LOR"/>
    <property type="match status" value="1"/>
</dbReference>
<evidence type="ECO:0000313" key="3">
    <source>
        <dbReference type="EnsemblPlants" id="HORVU.MOREX.r3.5HG0525110.1.CDS1"/>
    </source>
</evidence>
<feature type="region of interest" description="Disordered" evidence="2">
    <location>
        <begin position="200"/>
        <end position="222"/>
    </location>
</feature>
<protein>
    <submittedName>
        <fullName evidence="3">Uncharacterized protein</fullName>
    </submittedName>
</protein>
<evidence type="ECO:0000256" key="2">
    <source>
        <dbReference type="SAM" id="MobiDB-lite"/>
    </source>
</evidence>
<name>A0A8I7BA93_HORVV</name>
<dbReference type="PANTHER" id="PTHR31087:SF94">
    <property type="entry name" value="EXPRESSED PROTEIN"/>
    <property type="match status" value="1"/>
</dbReference>
<comment type="similarity">
    <text evidence="1">Belongs to the LOR family.</text>
</comment>
<dbReference type="InterPro" id="IPR025659">
    <property type="entry name" value="Tubby-like_C"/>
</dbReference>
<keyword evidence="4" id="KW-1185">Reference proteome</keyword>
<dbReference type="Gramene" id="HORVU.MOREX.r2.5HG0436560.1">
    <property type="protein sequence ID" value="HORVU.MOREX.r2.5HG0436560.1.CDS.1"/>
    <property type="gene ID" value="HORVU.MOREX.r2.5HG0436560"/>
</dbReference>
<dbReference type="EnsemblPlants" id="HORVU.MOREX.r3.5HG0525110.1">
    <property type="protein sequence ID" value="HORVU.MOREX.r3.5HG0525110.1.CDS1"/>
    <property type="gene ID" value="HORVU.MOREX.r3.5HG0525110"/>
</dbReference>
<evidence type="ECO:0000313" key="4">
    <source>
        <dbReference type="Proteomes" id="UP000011116"/>
    </source>
</evidence>
<proteinExistence type="inferred from homology"/>
<dbReference type="AlphaFoldDB" id="A0A8I7BA93"/>
<dbReference type="Gene3D" id="2.40.160.200">
    <property type="entry name" value="LURP1-related"/>
    <property type="match status" value="1"/>
</dbReference>